<evidence type="ECO:0000313" key="1">
    <source>
        <dbReference type="EMBL" id="KAK7356428.1"/>
    </source>
</evidence>
<sequence>MVCGLALPNTQRVLPKRACVFLSVVFVFLPALVLRSGFSAKGSHPVSCYSVLCHSEDAFFLIDMLGFGGSFKWVSFFGLPNGGGAVIPQGNTIEREEVGWSLGCAMDH</sequence>
<reference evidence="1 2" key="1">
    <citation type="submission" date="2024-01" db="EMBL/GenBank/DDBJ databases">
        <title>The genomes of 5 underutilized Papilionoideae crops provide insights into root nodulation and disease resistanc.</title>
        <authorList>
            <person name="Jiang F."/>
        </authorList>
    </citation>
    <scope>NUCLEOTIDE SEQUENCE [LARGE SCALE GENOMIC DNA]</scope>
    <source>
        <strain evidence="1">JINMINGXINNONG_FW02</strain>
        <tissue evidence="1">Leaves</tissue>
    </source>
</reference>
<protein>
    <submittedName>
        <fullName evidence="1">Uncharacterized protein</fullName>
    </submittedName>
</protein>
<accession>A0AAN9MQC9</accession>
<dbReference type="Proteomes" id="UP001374584">
    <property type="component" value="Unassembled WGS sequence"/>
</dbReference>
<evidence type="ECO:0000313" key="2">
    <source>
        <dbReference type="Proteomes" id="UP001374584"/>
    </source>
</evidence>
<gene>
    <name evidence="1" type="ORF">VNO80_15699</name>
</gene>
<dbReference type="AlphaFoldDB" id="A0AAN9MQC9"/>
<name>A0AAN9MQC9_PHACN</name>
<organism evidence="1 2">
    <name type="scientific">Phaseolus coccineus</name>
    <name type="common">Scarlet runner bean</name>
    <name type="synonym">Phaseolus multiflorus</name>
    <dbReference type="NCBI Taxonomy" id="3886"/>
    <lineage>
        <taxon>Eukaryota</taxon>
        <taxon>Viridiplantae</taxon>
        <taxon>Streptophyta</taxon>
        <taxon>Embryophyta</taxon>
        <taxon>Tracheophyta</taxon>
        <taxon>Spermatophyta</taxon>
        <taxon>Magnoliopsida</taxon>
        <taxon>eudicotyledons</taxon>
        <taxon>Gunneridae</taxon>
        <taxon>Pentapetalae</taxon>
        <taxon>rosids</taxon>
        <taxon>fabids</taxon>
        <taxon>Fabales</taxon>
        <taxon>Fabaceae</taxon>
        <taxon>Papilionoideae</taxon>
        <taxon>50 kb inversion clade</taxon>
        <taxon>NPAAA clade</taxon>
        <taxon>indigoferoid/millettioid clade</taxon>
        <taxon>Phaseoleae</taxon>
        <taxon>Phaseolus</taxon>
    </lineage>
</organism>
<keyword evidence="2" id="KW-1185">Reference proteome</keyword>
<comment type="caution">
    <text evidence="1">The sequence shown here is derived from an EMBL/GenBank/DDBJ whole genome shotgun (WGS) entry which is preliminary data.</text>
</comment>
<dbReference type="EMBL" id="JAYMYR010000006">
    <property type="protein sequence ID" value="KAK7356428.1"/>
    <property type="molecule type" value="Genomic_DNA"/>
</dbReference>
<proteinExistence type="predicted"/>